<gene>
    <name evidence="2" type="ORF">NEF87_004829</name>
</gene>
<dbReference type="EMBL" id="CP104013">
    <property type="protein sequence ID" value="UYP48544.1"/>
    <property type="molecule type" value="Genomic_DNA"/>
</dbReference>
<evidence type="ECO:0000313" key="3">
    <source>
        <dbReference type="Proteomes" id="UP001208689"/>
    </source>
</evidence>
<reference evidence="2" key="1">
    <citation type="submission" date="2022-09" db="EMBL/GenBank/DDBJ databases">
        <title>Actin cytoskeleton and complex cell architecture in an #Asgard archaeon.</title>
        <authorList>
            <person name="Ponce Toledo R.I."/>
            <person name="Schleper C."/>
            <person name="Rodrigues Oliveira T."/>
            <person name="Wollweber F."/>
            <person name="Xu J."/>
            <person name="Rittmann S."/>
            <person name="Klingl A."/>
            <person name="Pilhofer M."/>
        </authorList>
    </citation>
    <scope>NUCLEOTIDE SEQUENCE</scope>
    <source>
        <strain evidence="2">B-35</strain>
    </source>
</reference>
<evidence type="ECO:0000256" key="1">
    <source>
        <dbReference type="SAM" id="Phobius"/>
    </source>
</evidence>
<protein>
    <recommendedName>
        <fullName evidence="4">VCBS repeat-containing protein</fullName>
    </recommendedName>
</protein>
<feature type="transmembrane region" description="Helical" evidence="1">
    <location>
        <begin position="20"/>
        <end position="41"/>
    </location>
</feature>
<dbReference type="SUPFAM" id="SSF69318">
    <property type="entry name" value="Integrin alpha N-terminal domain"/>
    <property type="match status" value="1"/>
</dbReference>
<keyword evidence="1" id="KW-1133">Transmembrane helix</keyword>
<keyword evidence="3" id="KW-1185">Reference proteome</keyword>
<feature type="transmembrane region" description="Helical" evidence="1">
    <location>
        <begin position="798"/>
        <end position="816"/>
    </location>
</feature>
<dbReference type="InterPro" id="IPR028994">
    <property type="entry name" value="Integrin_alpha_N"/>
</dbReference>
<keyword evidence="1" id="KW-0472">Membrane</keyword>
<evidence type="ECO:0008006" key="4">
    <source>
        <dbReference type="Google" id="ProtNLM"/>
    </source>
</evidence>
<sequence>MSNQGKNVNNSRFNRKSISIILAIMLVFSTTNYLFGISQALSDESFDNQREFNLDCTPESVLLNSTYIVYRGGDQGEEIANYHSKSSKPVASDYSNPLGGESTLFMPLDEIAIFPSYSSIAQGWILNDNMSNFAEVKEYGSGFVIEDCVSGNFDNDSADEILMGLSNSTVILIKNINNSYIISWQYSFVDQPNGGSKLAVGDFDNDGIDEFARLQAWQSGTHDFFNLTWYDIAEDRFMNSLVWNDGDLGDLAFAFSPQIDTGDVDGDGADETVIIGGNHYIWIYDDAIAPTPFMELRYIGLPGVEQWILFSGSDLALIDIDGDQRDEIIVVSDSNNFIIFEDALHFPSYEKTTYAMPGFGNIIGANIDSDPMEEIILFKGGDQRDRYIKVLDDQRSGFAELFFSGDVPYFNKGSLDAGDIDCDGRDEIVIGSFASFTVLDDANSSIPFGTLYSDTEHVSDDWPLVVCGDFDGDGAVLNYTGVNWEEKTPPGIMMVMAAPPTYNGISQNLEHSFTSYGDKTSYGSSSENTVETSASALTGFKVSQLGVELGTNSLVKEALAETQTVTEVVAVSSGYASGATDNAVIFQVTTYKNYEYEITTYPANATLVGAFVCIGIPQLPLIYKATASWFNRAYPNATQIGSETFNHTIGQPWTYHPISDVGSIAPTNWHSTTQTVGQGTAQNTISIDISAQMGSGMSRTHSSETTNFGLVMGNGYQQSTGSSETTGFTVTYGNSTKFEGSIGDIENADTWSDLNYSFGLFVYDVNRTNGVRYRVINYWVDGAKVFIPSPINAISENIAPFSVWMATIALPIVVLISKLSKIKK</sequence>
<proteinExistence type="predicted"/>
<name>A0ABY6I147_9ARCH</name>
<dbReference type="Proteomes" id="UP001208689">
    <property type="component" value="Chromosome"/>
</dbReference>
<organism evidence="2 3">
    <name type="scientific">Candidatus Lokiarchaeum ossiferum</name>
    <dbReference type="NCBI Taxonomy" id="2951803"/>
    <lineage>
        <taxon>Archaea</taxon>
        <taxon>Promethearchaeati</taxon>
        <taxon>Promethearchaeota</taxon>
        <taxon>Promethearchaeia</taxon>
        <taxon>Promethearchaeales</taxon>
        <taxon>Promethearchaeaceae</taxon>
        <taxon>Candidatus Lokiarchaeum</taxon>
    </lineage>
</organism>
<evidence type="ECO:0000313" key="2">
    <source>
        <dbReference type="EMBL" id="UYP48544.1"/>
    </source>
</evidence>
<keyword evidence="1" id="KW-0812">Transmembrane</keyword>
<accession>A0ABY6I147</accession>